<dbReference type="EMBL" id="JBCGDC010000185">
    <property type="protein sequence ID" value="MFB6397974.1"/>
    <property type="molecule type" value="Genomic_DNA"/>
</dbReference>
<dbReference type="RefSeq" id="WP_375736884.1">
    <property type="nucleotide sequence ID" value="NZ_JBCGDC010000185.1"/>
</dbReference>
<evidence type="ECO:0000313" key="1">
    <source>
        <dbReference type="EMBL" id="MFB6397974.1"/>
    </source>
</evidence>
<keyword evidence="2" id="KW-1185">Reference proteome</keyword>
<gene>
    <name evidence="1" type="ORF">AAFH96_33570</name>
</gene>
<organism evidence="1 2">
    <name type="scientific">Polymorphospora lycopeni</name>
    <dbReference type="NCBI Taxonomy" id="3140240"/>
    <lineage>
        <taxon>Bacteria</taxon>
        <taxon>Bacillati</taxon>
        <taxon>Actinomycetota</taxon>
        <taxon>Actinomycetes</taxon>
        <taxon>Micromonosporales</taxon>
        <taxon>Micromonosporaceae</taxon>
        <taxon>Polymorphospora</taxon>
    </lineage>
</organism>
<protein>
    <recommendedName>
        <fullName evidence="3">Peptidase M48 domain-containing protein</fullName>
    </recommendedName>
</protein>
<comment type="caution">
    <text evidence="1">The sequence shown here is derived from an EMBL/GenBank/DDBJ whole genome shotgun (WGS) entry which is preliminary data.</text>
</comment>
<proteinExistence type="predicted"/>
<evidence type="ECO:0000313" key="2">
    <source>
        <dbReference type="Proteomes" id="UP001582793"/>
    </source>
</evidence>
<name>A0ABV5D135_9ACTN</name>
<accession>A0ABV5D135</accession>
<evidence type="ECO:0008006" key="3">
    <source>
        <dbReference type="Google" id="ProtNLM"/>
    </source>
</evidence>
<sequence length="389" mass="43842">MPILKNSRGKFFHVHKMPSDRAFWLHFFDRMGKMNLVPHHHRRALESWKPERSNCPELTYMIEGFIARIPGEWQATARNLFVGRVMAADINAKAWTERQAGIIEINLQYTWALSAYVTTFDEVLGTLRHLLNNATEGAELETDQLLENLNRRLRHPWEQLDLSRAQWRDPRLLGSGDISLLEATAPERIGLQAEVVSACEEFILAHELAHHLLGHLSKHPGKGNARKVVTDLLDRSDLLGLRTKLNTNQKQEIDADVLAFALVADCIERAPTHEGLYRAILASIISLVTLAHVQDSWFEIEPEASHPGFLERFTALTKLTKLLATGMPIGPSGDHPLDALAQLQTFAGIAYTSWANKNAVPPAKQLGILSIANFLMDRREQLMQEISTD</sequence>
<dbReference type="Proteomes" id="UP001582793">
    <property type="component" value="Unassembled WGS sequence"/>
</dbReference>
<reference evidence="1 2" key="1">
    <citation type="submission" date="2024-04" db="EMBL/GenBank/DDBJ databases">
        <title>Polymorphospora sp. isolated from Baiyangdian Lake in Xiong'an New Area.</title>
        <authorList>
            <person name="Zhang X."/>
            <person name="Liu J."/>
        </authorList>
    </citation>
    <scope>NUCLEOTIDE SEQUENCE [LARGE SCALE GENOMIC DNA]</scope>
    <source>
        <strain evidence="1 2">2-325</strain>
    </source>
</reference>